<dbReference type="InterPro" id="IPR046294">
    <property type="entry name" value="DUF6331"/>
</dbReference>
<dbReference type="EMBL" id="JAHESF010000003">
    <property type="protein sequence ID" value="MBT1696054.1"/>
    <property type="molecule type" value="Genomic_DNA"/>
</dbReference>
<protein>
    <submittedName>
        <fullName evidence="1">Uncharacterized protein</fullName>
    </submittedName>
</protein>
<keyword evidence="2" id="KW-1185">Reference proteome</keyword>
<sequence>MTTAKDISTGKDKVIKWIGFDACNDSDIFEIDDLLKPSFDFWDKLETQCMAACCGIDAYSFWEEDIRNAIKGCDKPQLTSTLKYTKAEILQSNRTVVSSSRLNNLFHKHVFIQLIDHILRSIDGD</sequence>
<evidence type="ECO:0000313" key="2">
    <source>
        <dbReference type="Proteomes" id="UP001319200"/>
    </source>
</evidence>
<dbReference type="Pfam" id="PF19856">
    <property type="entry name" value="DUF6331"/>
    <property type="match status" value="1"/>
</dbReference>
<proteinExistence type="predicted"/>
<comment type="caution">
    <text evidence="1">The sequence shown here is derived from an EMBL/GenBank/DDBJ whole genome shotgun (WGS) entry which is preliminary data.</text>
</comment>
<dbReference type="AlphaFoldDB" id="A0AAP2GHG8"/>
<dbReference type="Proteomes" id="UP001319200">
    <property type="component" value="Unassembled WGS sequence"/>
</dbReference>
<gene>
    <name evidence="1" type="ORF">KK083_04140</name>
</gene>
<organism evidence="1 2">
    <name type="scientific">Chryseosolibacter histidini</name>
    <dbReference type="NCBI Taxonomy" id="2782349"/>
    <lineage>
        <taxon>Bacteria</taxon>
        <taxon>Pseudomonadati</taxon>
        <taxon>Bacteroidota</taxon>
        <taxon>Cytophagia</taxon>
        <taxon>Cytophagales</taxon>
        <taxon>Chryseotaleaceae</taxon>
        <taxon>Chryseosolibacter</taxon>
    </lineage>
</organism>
<evidence type="ECO:0000313" key="1">
    <source>
        <dbReference type="EMBL" id="MBT1696054.1"/>
    </source>
</evidence>
<reference evidence="1 2" key="1">
    <citation type="submission" date="2021-05" db="EMBL/GenBank/DDBJ databases">
        <title>A Polyphasic approach of four new species of the genus Ohtaekwangia: Ohtaekwangia histidinii sp. nov., Ohtaekwangia cretensis sp. nov., Ohtaekwangia indiensis sp. nov., Ohtaekwangia reichenbachii sp. nov. from diverse environment.</title>
        <authorList>
            <person name="Octaviana S."/>
        </authorList>
    </citation>
    <scope>NUCLEOTIDE SEQUENCE [LARGE SCALE GENOMIC DNA]</scope>
    <source>
        <strain evidence="1 2">PWU4</strain>
    </source>
</reference>
<dbReference type="RefSeq" id="WP_254160986.1">
    <property type="nucleotide sequence ID" value="NZ_JAHESF010000003.1"/>
</dbReference>
<name>A0AAP2GHG8_9BACT</name>
<accession>A0AAP2GHG8</accession>